<accession>A0A330LR40</accession>
<keyword evidence="2" id="KW-1185">Reference proteome</keyword>
<reference evidence="2" key="1">
    <citation type="submission" date="2018-05" db="EMBL/GenBank/DDBJ databases">
        <authorList>
            <person name="Cea G.-C."/>
            <person name="William W."/>
        </authorList>
    </citation>
    <scope>NUCLEOTIDE SEQUENCE [LARGE SCALE GENOMIC DNA]</scope>
    <source>
        <strain evidence="2">DB21MT 5</strain>
    </source>
</reference>
<gene>
    <name evidence="1" type="ORF">MORIYA_2744</name>
</gene>
<organism evidence="1 2">
    <name type="scientific">Moritella yayanosii</name>
    <dbReference type="NCBI Taxonomy" id="69539"/>
    <lineage>
        <taxon>Bacteria</taxon>
        <taxon>Pseudomonadati</taxon>
        <taxon>Pseudomonadota</taxon>
        <taxon>Gammaproteobacteria</taxon>
        <taxon>Alteromonadales</taxon>
        <taxon>Moritellaceae</taxon>
        <taxon>Moritella</taxon>
    </lineage>
</organism>
<dbReference type="EMBL" id="LS483250">
    <property type="protein sequence ID" value="SQD79213.1"/>
    <property type="molecule type" value="Genomic_DNA"/>
</dbReference>
<sequence length="42" mass="4866">MESSDTDMVIVYVIKAALKSLWQTSNRTHIIVLITLVSLRRY</sequence>
<proteinExistence type="predicted"/>
<dbReference type="AlphaFoldDB" id="A0A330LR40"/>
<evidence type="ECO:0000313" key="1">
    <source>
        <dbReference type="EMBL" id="SQD79213.1"/>
    </source>
</evidence>
<evidence type="ECO:0000313" key="2">
    <source>
        <dbReference type="Proteomes" id="UP000250163"/>
    </source>
</evidence>
<name>A0A330LR40_9GAMM</name>
<protein>
    <submittedName>
        <fullName evidence="1">Uncharacterized protein</fullName>
    </submittedName>
</protein>
<dbReference type="KEGG" id="mya:MORIYA_2744"/>
<dbReference type="Proteomes" id="UP000250163">
    <property type="component" value="Chromosome MORIYA"/>
</dbReference>